<name>A0A1J9SJK1_9PEZI</name>
<dbReference type="AlphaFoldDB" id="A0A1J9SJK1"/>
<sequence length="66" mass="6933">MKFSTATIFLLTSLTVAVPLYPYTAPPVKSVDSIHELNVGRSIVSDANANANDAGNDNSPNGDINL</sequence>
<organism evidence="2 3">
    <name type="scientific">Diplodia corticola</name>
    <dbReference type="NCBI Taxonomy" id="236234"/>
    <lineage>
        <taxon>Eukaryota</taxon>
        <taxon>Fungi</taxon>
        <taxon>Dikarya</taxon>
        <taxon>Ascomycota</taxon>
        <taxon>Pezizomycotina</taxon>
        <taxon>Dothideomycetes</taxon>
        <taxon>Dothideomycetes incertae sedis</taxon>
        <taxon>Botryosphaeriales</taxon>
        <taxon>Botryosphaeriaceae</taxon>
        <taxon>Diplodia</taxon>
    </lineage>
</organism>
<evidence type="ECO:0000313" key="3">
    <source>
        <dbReference type="Proteomes" id="UP000183809"/>
    </source>
</evidence>
<reference evidence="2 3" key="1">
    <citation type="submission" date="2016-10" db="EMBL/GenBank/DDBJ databases">
        <title>Proteomics and genomics reveal pathogen-plant mechanisms compatible with a hemibiotrophic lifestyle of Diplodia corticola.</title>
        <authorList>
            <person name="Fernandes I."/>
            <person name="De Jonge R."/>
            <person name="Van De Peer Y."/>
            <person name="Devreese B."/>
            <person name="Alves A."/>
            <person name="Esteves A.C."/>
        </authorList>
    </citation>
    <scope>NUCLEOTIDE SEQUENCE [LARGE SCALE GENOMIC DNA]</scope>
    <source>
        <strain evidence="2 3">CBS 112549</strain>
    </source>
</reference>
<dbReference type="GeneID" id="31012779"/>
<gene>
    <name evidence="2" type="ORF">BKCO1_2000310</name>
</gene>
<evidence type="ECO:0000313" key="2">
    <source>
        <dbReference type="EMBL" id="OJD39932.1"/>
    </source>
</evidence>
<proteinExistence type="predicted"/>
<dbReference type="Proteomes" id="UP000183809">
    <property type="component" value="Unassembled WGS sequence"/>
</dbReference>
<keyword evidence="1" id="KW-0732">Signal</keyword>
<feature type="chain" id="PRO_5012272802" evidence="1">
    <location>
        <begin position="18"/>
        <end position="66"/>
    </location>
</feature>
<comment type="caution">
    <text evidence="2">The sequence shown here is derived from an EMBL/GenBank/DDBJ whole genome shotgun (WGS) entry which is preliminary data.</text>
</comment>
<keyword evidence="3" id="KW-1185">Reference proteome</keyword>
<evidence type="ECO:0000256" key="1">
    <source>
        <dbReference type="SAM" id="SignalP"/>
    </source>
</evidence>
<feature type="signal peptide" evidence="1">
    <location>
        <begin position="1"/>
        <end position="17"/>
    </location>
</feature>
<protein>
    <submittedName>
        <fullName evidence="2">Uncharacterized protein</fullName>
    </submittedName>
</protein>
<accession>A0A1J9SJK1</accession>
<dbReference type="EMBL" id="MNUE01000002">
    <property type="protein sequence ID" value="OJD39932.1"/>
    <property type="molecule type" value="Genomic_DNA"/>
</dbReference>
<dbReference type="RefSeq" id="XP_020134919.1">
    <property type="nucleotide sequence ID" value="XM_020272520.1"/>
</dbReference>